<keyword evidence="3 4" id="KW-0732">Signal</keyword>
<evidence type="ECO:0000256" key="3">
    <source>
        <dbReference type="ARBA" id="ARBA00022729"/>
    </source>
</evidence>
<dbReference type="Pfam" id="PF09084">
    <property type="entry name" value="NMT1"/>
    <property type="match status" value="1"/>
</dbReference>
<feature type="domain" description="SsuA/THI5-like" evidence="5">
    <location>
        <begin position="40"/>
        <end position="245"/>
    </location>
</feature>
<dbReference type="PANTHER" id="PTHR30024:SF47">
    <property type="entry name" value="TAURINE-BINDING PERIPLASMIC PROTEIN"/>
    <property type="match status" value="1"/>
</dbReference>
<dbReference type="Proteomes" id="UP000245765">
    <property type="component" value="Unassembled WGS sequence"/>
</dbReference>
<evidence type="ECO:0000313" key="6">
    <source>
        <dbReference type="EMBL" id="PWS34510.1"/>
    </source>
</evidence>
<dbReference type="PANTHER" id="PTHR30024">
    <property type="entry name" value="ALIPHATIC SULFONATES-BINDING PROTEIN-RELATED"/>
    <property type="match status" value="1"/>
</dbReference>
<accession>A0A317F5S7</accession>
<protein>
    <submittedName>
        <fullName evidence="6">Nitrate ABC transporter substrate-binding protein</fullName>
    </submittedName>
</protein>
<proteinExistence type="inferred from homology"/>
<comment type="similarity">
    <text evidence="2">Belongs to the bacterial solute-binding protein SsuA/TauA family.</text>
</comment>
<name>A0A317F5S7_9PROT</name>
<dbReference type="Gene3D" id="3.40.190.10">
    <property type="entry name" value="Periplasmic binding protein-like II"/>
    <property type="match status" value="2"/>
</dbReference>
<evidence type="ECO:0000313" key="7">
    <source>
        <dbReference type="Proteomes" id="UP000245765"/>
    </source>
</evidence>
<dbReference type="GO" id="GO:0042918">
    <property type="term" value="P:alkanesulfonate transmembrane transport"/>
    <property type="evidence" value="ECO:0007669"/>
    <property type="project" value="TreeGrafter"/>
</dbReference>
<dbReference type="SUPFAM" id="SSF53850">
    <property type="entry name" value="Periplasmic binding protein-like II"/>
    <property type="match status" value="1"/>
</dbReference>
<keyword evidence="7" id="KW-1185">Reference proteome</keyword>
<reference evidence="7" key="1">
    <citation type="submission" date="2018-05" db="EMBL/GenBank/DDBJ databases">
        <authorList>
            <person name="Du Z."/>
            <person name="Wang X."/>
        </authorList>
    </citation>
    <scope>NUCLEOTIDE SEQUENCE [LARGE SCALE GENOMIC DNA]</scope>
    <source>
        <strain evidence="7">CQN31</strain>
    </source>
</reference>
<dbReference type="InterPro" id="IPR015168">
    <property type="entry name" value="SsuA/THI5"/>
</dbReference>
<comment type="subcellular location">
    <subcellularLocation>
        <location evidence="1">Periplasm</location>
    </subcellularLocation>
</comment>
<comment type="caution">
    <text evidence="6">The sequence shown here is derived from an EMBL/GenBank/DDBJ whole genome shotgun (WGS) entry which is preliminary data.</text>
</comment>
<dbReference type="EMBL" id="QGNA01000006">
    <property type="protein sequence ID" value="PWS34510.1"/>
    <property type="molecule type" value="Genomic_DNA"/>
</dbReference>
<dbReference type="AlphaFoldDB" id="A0A317F5S7"/>
<evidence type="ECO:0000256" key="4">
    <source>
        <dbReference type="SAM" id="SignalP"/>
    </source>
</evidence>
<sequence length="345" mass="37480">MHRRTLLAASLALPAIRPATAQGLFTIKVSYQPSLYWALPYFIATEKGWWREVGLQPEFSTFAAGAPQVAALAARAWDAGGTGSAPAVLGAQRFGLLTVGITNDESAGNALVARRADVERIRANPSSLRGQQILLTTNSTGEYAAFACLEKWGLSRRDVTFVNLGQAQIISAFSSGNGTLAGVWAPNIYTLEERAEGVVICSGKDAGATVPGALILRADFAREQPARAAAYLAVYLRSIAWQKQNRAETVQLMARFYQQGGVTLPEKYLEKEIDTRPTFTLPEQLRLLDRASGASTVDGWFTKLGDYLKAVGTLQQVPEPRSYVTDEYMKRVANDARLSAFAEAR</sequence>
<dbReference type="GO" id="GO:0042597">
    <property type="term" value="C:periplasmic space"/>
    <property type="evidence" value="ECO:0007669"/>
    <property type="project" value="UniProtKB-SubCell"/>
</dbReference>
<evidence type="ECO:0000256" key="1">
    <source>
        <dbReference type="ARBA" id="ARBA00004418"/>
    </source>
</evidence>
<evidence type="ECO:0000259" key="5">
    <source>
        <dbReference type="Pfam" id="PF09084"/>
    </source>
</evidence>
<evidence type="ECO:0000256" key="2">
    <source>
        <dbReference type="ARBA" id="ARBA00010742"/>
    </source>
</evidence>
<dbReference type="RefSeq" id="WP_109872960.1">
    <property type="nucleotide sequence ID" value="NZ_QGNA01000006.1"/>
</dbReference>
<gene>
    <name evidence="6" type="ORF">DFH01_23480</name>
</gene>
<feature type="chain" id="PRO_5016403306" evidence="4">
    <location>
        <begin position="22"/>
        <end position="345"/>
    </location>
</feature>
<feature type="signal peptide" evidence="4">
    <location>
        <begin position="1"/>
        <end position="21"/>
    </location>
</feature>
<dbReference type="OrthoDB" id="6788250at2"/>
<organism evidence="6 7">
    <name type="scientific">Falsiroseomonas bella</name>
    <dbReference type="NCBI Taxonomy" id="2184016"/>
    <lineage>
        <taxon>Bacteria</taxon>
        <taxon>Pseudomonadati</taxon>
        <taxon>Pseudomonadota</taxon>
        <taxon>Alphaproteobacteria</taxon>
        <taxon>Acetobacterales</taxon>
        <taxon>Roseomonadaceae</taxon>
        <taxon>Falsiroseomonas</taxon>
    </lineage>
</organism>